<comment type="similarity">
    <text evidence="6">Belongs to the class V-like SAM-binding methyltransferase superfamily. Histone-lysine methyltransferase family. SETD6 subfamily.</text>
</comment>
<sequence>MSTTTLRPFLTWFQDNGGTIDQDSLGFTTFPDREGGRGAVALKDIPKGHVLFTIPRSLTLSTRTSSLPSRFGVEIWKNMKLDQGWTGLILCMMWETANGTSSKWSEYFGILPTDFDTPMFWGEDDLAELEGTSVVAKLGREEAEQSYRETLVPTIQSRPDLFPPEKVEYYSLANYHLMGSRILSRSFNVEKWPSGEEEEEDVVAPTKSRTDEMDVDSPDGLEGSDGNMDQSRESHDDEAEEEDEDEDDSSDTAMVPMADMLNARYGSENAKLFYEEHKLRMVSTKPIKAGEQIWNTYGDLPNAELLRRYGHVDLLPLPGGEMGNPGDVVEIRADIALSATTQRFPALSSESLQARIDWWLDEGGDDVFVLESDLELPEPLLSFVRLLLLNQADWESARAKSKPPKPKIDTDVLGIVLDVLETRLKAYPTTLQEDESKLSEQVSTNKKHAIIVRMGEKRILSDALVKFRDLHTRNSSKNMKRQGGAGESRPQKKLRK</sequence>
<evidence type="ECO:0000259" key="8">
    <source>
        <dbReference type="PROSITE" id="PS50280"/>
    </source>
</evidence>
<evidence type="ECO:0000313" key="9">
    <source>
        <dbReference type="EMBL" id="GLB37803.1"/>
    </source>
</evidence>
<feature type="region of interest" description="Disordered" evidence="7">
    <location>
        <begin position="191"/>
        <end position="252"/>
    </location>
</feature>
<organism evidence="9 10">
    <name type="scientific">Lyophyllum shimeji</name>
    <name type="common">Hon-shimeji</name>
    <name type="synonym">Tricholoma shimeji</name>
    <dbReference type="NCBI Taxonomy" id="47721"/>
    <lineage>
        <taxon>Eukaryota</taxon>
        <taxon>Fungi</taxon>
        <taxon>Dikarya</taxon>
        <taxon>Basidiomycota</taxon>
        <taxon>Agaricomycotina</taxon>
        <taxon>Agaricomycetes</taxon>
        <taxon>Agaricomycetidae</taxon>
        <taxon>Agaricales</taxon>
        <taxon>Tricholomatineae</taxon>
        <taxon>Lyophyllaceae</taxon>
        <taxon>Lyophyllum</taxon>
    </lineage>
</organism>
<evidence type="ECO:0000256" key="7">
    <source>
        <dbReference type="SAM" id="MobiDB-lite"/>
    </source>
</evidence>
<dbReference type="InterPro" id="IPR001214">
    <property type="entry name" value="SET_dom"/>
</dbReference>
<dbReference type="Proteomes" id="UP001063166">
    <property type="component" value="Unassembled WGS sequence"/>
</dbReference>
<reference evidence="9" key="1">
    <citation type="submission" date="2022-07" db="EMBL/GenBank/DDBJ databases">
        <title>The genome of Lyophyllum shimeji provides insight into the initial evolution of ectomycorrhizal fungal genome.</title>
        <authorList>
            <person name="Kobayashi Y."/>
            <person name="Shibata T."/>
            <person name="Hirakawa H."/>
            <person name="Shigenobu S."/>
            <person name="Nishiyama T."/>
            <person name="Yamada A."/>
            <person name="Hasebe M."/>
            <person name="Kawaguchi M."/>
        </authorList>
    </citation>
    <scope>NUCLEOTIDE SEQUENCE</scope>
    <source>
        <strain evidence="9">AT787</strain>
    </source>
</reference>
<dbReference type="Gene3D" id="3.90.1410.10">
    <property type="entry name" value="set domain protein methyltransferase, domain 1"/>
    <property type="match status" value="2"/>
</dbReference>
<feature type="region of interest" description="Disordered" evidence="7">
    <location>
        <begin position="471"/>
        <end position="496"/>
    </location>
</feature>
<evidence type="ECO:0000256" key="1">
    <source>
        <dbReference type="ARBA" id="ARBA00004123"/>
    </source>
</evidence>
<dbReference type="EC" id="2.1.1.-" evidence="6"/>
<dbReference type="Pfam" id="PF09273">
    <property type="entry name" value="Rubis-subs-bind"/>
    <property type="match status" value="1"/>
</dbReference>
<dbReference type="PROSITE" id="PS50280">
    <property type="entry name" value="SET"/>
    <property type="match status" value="1"/>
</dbReference>
<evidence type="ECO:0000256" key="2">
    <source>
        <dbReference type="ARBA" id="ARBA00022603"/>
    </source>
</evidence>
<dbReference type="Pfam" id="PF00856">
    <property type="entry name" value="SET"/>
    <property type="match status" value="1"/>
</dbReference>
<dbReference type="EMBL" id="BRPK01000004">
    <property type="protein sequence ID" value="GLB37803.1"/>
    <property type="molecule type" value="Genomic_DNA"/>
</dbReference>
<keyword evidence="2 6" id="KW-0489">Methyltransferase</keyword>
<dbReference type="SUPFAM" id="SSF82199">
    <property type="entry name" value="SET domain"/>
    <property type="match status" value="1"/>
</dbReference>
<dbReference type="PANTHER" id="PTHR13271">
    <property type="entry name" value="UNCHARACTERIZED PUTATIVE METHYLTRANSFERASE"/>
    <property type="match status" value="1"/>
</dbReference>
<feature type="compositionally biased region" description="Acidic residues" evidence="7">
    <location>
        <begin position="236"/>
        <end position="250"/>
    </location>
</feature>
<dbReference type="PIRSF" id="PIRSF011771">
    <property type="entry name" value="RMS1_SET"/>
    <property type="match status" value="1"/>
</dbReference>
<keyword evidence="10" id="KW-1185">Reference proteome</keyword>
<comment type="caution">
    <text evidence="9">The sequence shown here is derived from an EMBL/GenBank/DDBJ whole genome shotgun (WGS) entry which is preliminary data.</text>
</comment>
<dbReference type="AlphaFoldDB" id="A0A9P3PLU2"/>
<keyword evidence="3 6" id="KW-0808">Transferase</keyword>
<feature type="domain" description="SET" evidence="8">
    <location>
        <begin position="23"/>
        <end position="298"/>
    </location>
</feature>
<accession>A0A9P3PLU2</accession>
<evidence type="ECO:0000256" key="4">
    <source>
        <dbReference type="ARBA" id="ARBA00022691"/>
    </source>
</evidence>
<dbReference type="InterPro" id="IPR044430">
    <property type="entry name" value="SETD6_SET"/>
</dbReference>
<dbReference type="GO" id="GO:0016279">
    <property type="term" value="F:protein-lysine N-methyltransferase activity"/>
    <property type="evidence" value="ECO:0007669"/>
    <property type="project" value="UniProtKB-UniRule"/>
</dbReference>
<dbReference type="InterPro" id="IPR046341">
    <property type="entry name" value="SET_dom_sf"/>
</dbReference>
<dbReference type="CDD" id="cd19178">
    <property type="entry name" value="SET_SETD6"/>
    <property type="match status" value="1"/>
</dbReference>
<evidence type="ECO:0000256" key="6">
    <source>
        <dbReference type="PIRNR" id="PIRNR011771"/>
    </source>
</evidence>
<comment type="function">
    <text evidence="6">S-adenosyl-L-methionine-dependent protein-lysine N-methyltransferase that monomethylates 60S ribosomal protein L42.</text>
</comment>
<dbReference type="PANTHER" id="PTHR13271:SF34">
    <property type="entry name" value="N-LYSINE METHYLTRANSFERASE SETD6"/>
    <property type="match status" value="1"/>
</dbReference>
<dbReference type="InterPro" id="IPR015353">
    <property type="entry name" value="Rubisco_LSMT_subst-bd"/>
</dbReference>
<keyword evidence="5 6" id="KW-0539">Nucleus</keyword>
<dbReference type="GO" id="GO:0032259">
    <property type="term" value="P:methylation"/>
    <property type="evidence" value="ECO:0007669"/>
    <property type="project" value="UniProtKB-KW"/>
</dbReference>
<proteinExistence type="inferred from homology"/>
<evidence type="ECO:0000256" key="3">
    <source>
        <dbReference type="ARBA" id="ARBA00022679"/>
    </source>
</evidence>
<dbReference type="OrthoDB" id="341421at2759"/>
<dbReference type="GO" id="GO:0005634">
    <property type="term" value="C:nucleus"/>
    <property type="evidence" value="ECO:0007669"/>
    <property type="project" value="UniProtKB-SubCell"/>
</dbReference>
<evidence type="ECO:0000256" key="5">
    <source>
        <dbReference type="ARBA" id="ARBA00023242"/>
    </source>
</evidence>
<name>A0A9P3PLU2_LYOSH</name>
<dbReference type="InterPro" id="IPR050600">
    <property type="entry name" value="SETD3_SETD6_MTase"/>
</dbReference>
<comment type="subcellular location">
    <subcellularLocation>
        <location evidence="1 6">Nucleus</location>
    </subcellularLocation>
</comment>
<gene>
    <name evidence="9" type="primary">RMS1</name>
    <name evidence="9" type="ORF">LshimejAT787_0408540</name>
</gene>
<protein>
    <recommendedName>
        <fullName evidence="6">Ribosomal lysine N-methyltransferase 4</fullName>
        <ecNumber evidence="6">2.1.1.-</ecNumber>
    </recommendedName>
</protein>
<keyword evidence="4 6" id="KW-0949">S-adenosyl-L-methionine</keyword>
<dbReference type="InterPro" id="IPR011383">
    <property type="entry name" value="N-lys_methylase_SETD6"/>
</dbReference>
<dbReference type="InterPro" id="IPR036464">
    <property type="entry name" value="Rubisco_LSMT_subst-bd_sf"/>
</dbReference>
<evidence type="ECO:0000313" key="10">
    <source>
        <dbReference type="Proteomes" id="UP001063166"/>
    </source>
</evidence>
<dbReference type="SUPFAM" id="SSF81822">
    <property type="entry name" value="RuBisCo LSMT C-terminal, substrate-binding domain"/>
    <property type="match status" value="1"/>
</dbReference>
<dbReference type="Gene3D" id="3.90.1420.10">
    <property type="entry name" value="Rubisco LSMT, substrate-binding domain"/>
    <property type="match status" value="1"/>
</dbReference>